<dbReference type="AlphaFoldDB" id="A0A520N486"/>
<dbReference type="InterPro" id="IPR036396">
    <property type="entry name" value="Cyt_P450_sf"/>
</dbReference>
<dbReference type="SUPFAM" id="SSF48264">
    <property type="entry name" value="Cytochrome P450"/>
    <property type="match status" value="1"/>
</dbReference>
<dbReference type="PRINTS" id="PR00385">
    <property type="entry name" value="P450"/>
</dbReference>
<dbReference type="GO" id="GO:0016705">
    <property type="term" value="F:oxidoreductase activity, acting on paired donors, with incorporation or reduction of molecular oxygen"/>
    <property type="evidence" value="ECO:0007669"/>
    <property type="project" value="InterPro"/>
</dbReference>
<accession>A0A520N486</accession>
<evidence type="ECO:0000256" key="3">
    <source>
        <dbReference type="RuleBase" id="RU000461"/>
    </source>
</evidence>
<sequence length="452" mass="52241">MSRGFILSDEILDHKINSPAFEEKHNFDASGKLNDLELFTKGQPFSLYKELRENAPIYFHDPMPMDPEPGYWVLTKYEDIKYVSMNPKIFSSQYATGNMLTLGSEKNRHPKLFKSTIDHMLNLDGEMHLNLRKEHMPFFKPGYVDELKQKVSLKVTELLDQIAPMGECNLVKEVSQQLPIYTLSEILGIPDEDRQKLVSWMEFLELAQYFTYEMIKEQNEGKTDSTPDSALIHMFNAMVDEMFDYGRFILKNKRKNPSNDLLSAIANAKIEGEELSDEFLDGSWLLIIFAGNDTTRNTMSGGIKLLHENQHQKELLINNYDLLPGFINETVRCVSPVIHMRRTSLIETEIGGQKIGPHEKIALWYGAANRDPEIFDKPDEFNIQRENAEKHLAFGIGRHTCLGKPIALMQLNEFYSQFLKRFPDFEMDGEWKVAPNNFVHAIQEMPIKFTKE</sequence>
<keyword evidence="3" id="KW-0479">Metal-binding</keyword>
<evidence type="ECO:0000256" key="1">
    <source>
        <dbReference type="ARBA" id="ARBA00001971"/>
    </source>
</evidence>
<keyword evidence="3" id="KW-0408">Iron</keyword>
<gene>
    <name evidence="4" type="ORF">EVA93_00795</name>
</gene>
<dbReference type="PROSITE" id="PS00086">
    <property type="entry name" value="CYTOCHROME_P450"/>
    <property type="match status" value="1"/>
</dbReference>
<dbReference type="InterPro" id="IPR001128">
    <property type="entry name" value="Cyt_P450"/>
</dbReference>
<protein>
    <submittedName>
        <fullName evidence="4">Cytochrome P450</fullName>
    </submittedName>
</protein>
<comment type="caution">
    <text evidence="4">The sequence shown here is derived from an EMBL/GenBank/DDBJ whole genome shotgun (WGS) entry which is preliminary data.</text>
</comment>
<dbReference type="GO" id="GO:0020037">
    <property type="term" value="F:heme binding"/>
    <property type="evidence" value="ECO:0007669"/>
    <property type="project" value="InterPro"/>
</dbReference>
<dbReference type="PANTHER" id="PTHR46696:SF1">
    <property type="entry name" value="CYTOCHROME P450 YJIB-RELATED"/>
    <property type="match status" value="1"/>
</dbReference>
<dbReference type="Proteomes" id="UP000318710">
    <property type="component" value="Unassembled WGS sequence"/>
</dbReference>
<keyword evidence="3" id="KW-0560">Oxidoreductase</keyword>
<evidence type="ECO:0000313" key="5">
    <source>
        <dbReference type="Proteomes" id="UP000318710"/>
    </source>
</evidence>
<reference evidence="4 5" key="1">
    <citation type="submission" date="2019-02" db="EMBL/GenBank/DDBJ databases">
        <title>Prokaryotic population dynamics and viral predation in marine succession experiment using metagenomics: the confinement effect.</title>
        <authorList>
            <person name="Haro-Moreno J.M."/>
            <person name="Rodriguez-Valera F."/>
            <person name="Lopez-Perez M."/>
        </authorList>
    </citation>
    <scope>NUCLEOTIDE SEQUENCE [LARGE SCALE GENOMIC DNA]</scope>
    <source>
        <strain evidence="4">MED-G160</strain>
    </source>
</reference>
<dbReference type="GO" id="GO:0005506">
    <property type="term" value="F:iron ion binding"/>
    <property type="evidence" value="ECO:0007669"/>
    <property type="project" value="InterPro"/>
</dbReference>
<dbReference type="InterPro" id="IPR017972">
    <property type="entry name" value="Cyt_P450_CS"/>
</dbReference>
<keyword evidence="3" id="KW-0349">Heme</keyword>
<dbReference type="PRINTS" id="PR00359">
    <property type="entry name" value="BP450"/>
</dbReference>
<dbReference type="GO" id="GO:0004497">
    <property type="term" value="F:monooxygenase activity"/>
    <property type="evidence" value="ECO:0007669"/>
    <property type="project" value="UniProtKB-KW"/>
</dbReference>
<evidence type="ECO:0000256" key="2">
    <source>
        <dbReference type="ARBA" id="ARBA00010617"/>
    </source>
</evidence>
<dbReference type="Gene3D" id="1.10.630.10">
    <property type="entry name" value="Cytochrome P450"/>
    <property type="match status" value="1"/>
</dbReference>
<comment type="cofactor">
    <cofactor evidence="1">
        <name>heme</name>
        <dbReference type="ChEBI" id="CHEBI:30413"/>
    </cofactor>
</comment>
<proteinExistence type="inferred from homology"/>
<dbReference type="EMBL" id="SHBF01000003">
    <property type="protein sequence ID" value="RZO28312.1"/>
    <property type="molecule type" value="Genomic_DNA"/>
</dbReference>
<comment type="similarity">
    <text evidence="2 3">Belongs to the cytochrome P450 family.</text>
</comment>
<organism evidence="4 5">
    <name type="scientific">SAR86 cluster bacterium</name>
    <dbReference type="NCBI Taxonomy" id="2030880"/>
    <lineage>
        <taxon>Bacteria</taxon>
        <taxon>Pseudomonadati</taxon>
        <taxon>Pseudomonadota</taxon>
        <taxon>Gammaproteobacteria</taxon>
        <taxon>SAR86 cluster</taxon>
    </lineage>
</organism>
<dbReference type="Pfam" id="PF00067">
    <property type="entry name" value="p450"/>
    <property type="match status" value="1"/>
</dbReference>
<keyword evidence="3" id="KW-0503">Monooxygenase</keyword>
<dbReference type="InterPro" id="IPR002397">
    <property type="entry name" value="Cyt_P450_B"/>
</dbReference>
<dbReference type="PANTHER" id="PTHR46696">
    <property type="entry name" value="P450, PUTATIVE (EUROFUNG)-RELATED"/>
    <property type="match status" value="1"/>
</dbReference>
<name>A0A520N486_9GAMM</name>
<evidence type="ECO:0000313" key="4">
    <source>
        <dbReference type="EMBL" id="RZO28312.1"/>
    </source>
</evidence>